<evidence type="ECO:0000313" key="2">
    <source>
        <dbReference type="WBParaSite" id="L893_g13585.t1"/>
    </source>
</evidence>
<keyword evidence="1" id="KW-1185">Reference proteome</keyword>
<organism evidence="1 2">
    <name type="scientific">Steinernema glaseri</name>
    <dbReference type="NCBI Taxonomy" id="37863"/>
    <lineage>
        <taxon>Eukaryota</taxon>
        <taxon>Metazoa</taxon>
        <taxon>Ecdysozoa</taxon>
        <taxon>Nematoda</taxon>
        <taxon>Chromadorea</taxon>
        <taxon>Rhabditida</taxon>
        <taxon>Tylenchina</taxon>
        <taxon>Panagrolaimomorpha</taxon>
        <taxon>Strongyloidoidea</taxon>
        <taxon>Steinernematidae</taxon>
        <taxon>Steinernema</taxon>
    </lineage>
</organism>
<sequence>MMRSMDAGRRAVNLSWKILKAAKKNAFAHVSLKHYKNGDPDEFADFAVDYVERGNSLEKLRCSGSFPHKKVIKAVAPLFGRYRGRPLAVEFPENPINPDLVRSIVDKWWDSNEIFEEKQIVWGWSRRSSVWNHIENKNKSKKKFNHKFTMRDLSTGYLAHHSRCSTLSISLYGICIEKLQPWHVPVDFMWINLLIAKWKEGNGFYVYEEERDIHFTWKSDDDWDKFKRKYQVQECEPDGYIRRIKFLTLTHRSELLKLNVIKCAGSFEIGVEHKWFSDSELMSLISDWQEGNGEALLNGQKVIEVRTYWNIFSDGSVVEYAHPNKNVRCVVARQARPKRVGYPDGFDFLVRISICPSDSQRV</sequence>
<dbReference type="WBParaSite" id="L893_g13585.t1">
    <property type="protein sequence ID" value="L893_g13585.t1"/>
    <property type="gene ID" value="L893_g13585"/>
</dbReference>
<protein>
    <submittedName>
        <fullName evidence="2">FBA_2 domain-containing protein</fullName>
    </submittedName>
</protein>
<dbReference type="AlphaFoldDB" id="A0A1I7Y8K7"/>
<dbReference type="Proteomes" id="UP000095287">
    <property type="component" value="Unplaced"/>
</dbReference>
<reference evidence="2" key="1">
    <citation type="submission" date="2016-11" db="UniProtKB">
        <authorList>
            <consortium name="WormBaseParasite"/>
        </authorList>
    </citation>
    <scope>IDENTIFICATION</scope>
</reference>
<accession>A0A1I7Y8K7</accession>
<proteinExistence type="predicted"/>
<evidence type="ECO:0000313" key="1">
    <source>
        <dbReference type="Proteomes" id="UP000095287"/>
    </source>
</evidence>
<name>A0A1I7Y8K7_9BILA</name>